<sequence>MTHGIAPIEIRLGQGRRLWPNDKACHRPDLIARMFQWAGCFGDSDEWKIFAFFVCFCLPLLKSCRLFFDSHAIWILSVL</sequence>
<dbReference type="EMBL" id="FQNC01000089">
    <property type="protein sequence ID" value="SGZ28660.1"/>
    <property type="molecule type" value="Genomic_DNA"/>
</dbReference>
<evidence type="ECO:0000313" key="1">
    <source>
        <dbReference type="EMBL" id="SGZ28660.1"/>
    </source>
</evidence>
<dbReference type="Proteomes" id="UP000249464">
    <property type="component" value="Unassembled WGS sequence"/>
</dbReference>
<name>A0A2X0N9L8_9BASI</name>
<dbReference type="AlphaFoldDB" id="A0A2X0N9L8"/>
<accession>A0A2X0N9L8</accession>
<evidence type="ECO:0000313" key="2">
    <source>
        <dbReference type="Proteomes" id="UP000249464"/>
    </source>
</evidence>
<reference evidence="1 2" key="1">
    <citation type="submission" date="2016-11" db="EMBL/GenBank/DDBJ databases">
        <authorList>
            <person name="Jaros S."/>
            <person name="Januszkiewicz K."/>
            <person name="Wedrychowicz H."/>
        </authorList>
    </citation>
    <scope>NUCLEOTIDE SEQUENCE [LARGE SCALE GENOMIC DNA]</scope>
</reference>
<gene>
    <name evidence="1" type="primary">BQ5605_C027g10400</name>
    <name evidence="1" type="ORF">BQ5605_C027G10400</name>
</gene>
<organism evidence="1 2">
    <name type="scientific">Microbotryum silenes-dioicae</name>
    <dbReference type="NCBI Taxonomy" id="796604"/>
    <lineage>
        <taxon>Eukaryota</taxon>
        <taxon>Fungi</taxon>
        <taxon>Dikarya</taxon>
        <taxon>Basidiomycota</taxon>
        <taxon>Pucciniomycotina</taxon>
        <taxon>Microbotryomycetes</taxon>
        <taxon>Microbotryales</taxon>
        <taxon>Microbotryaceae</taxon>
        <taxon>Microbotryum</taxon>
    </lineage>
</organism>
<protein>
    <submittedName>
        <fullName evidence="1">BQ5605_C027g10400 protein</fullName>
    </submittedName>
</protein>
<keyword evidence="2" id="KW-1185">Reference proteome</keyword>
<proteinExistence type="predicted"/>